<keyword evidence="1" id="KW-0472">Membrane</keyword>
<name>A0A1I1RXH1_9CLOT</name>
<keyword evidence="1" id="KW-0812">Transmembrane</keyword>
<evidence type="ECO:0008006" key="4">
    <source>
        <dbReference type="Google" id="ProtNLM"/>
    </source>
</evidence>
<feature type="transmembrane region" description="Helical" evidence="1">
    <location>
        <begin position="106"/>
        <end position="125"/>
    </location>
</feature>
<feature type="transmembrane region" description="Helical" evidence="1">
    <location>
        <begin position="6"/>
        <end position="22"/>
    </location>
</feature>
<keyword evidence="1" id="KW-1133">Transmembrane helix</keyword>
<dbReference type="RefSeq" id="WP_090094299.1">
    <property type="nucleotide sequence ID" value="NZ_FOMG01000040.1"/>
</dbReference>
<reference evidence="2 3" key="1">
    <citation type="submission" date="2016-10" db="EMBL/GenBank/DDBJ databases">
        <authorList>
            <person name="de Groot N.N."/>
        </authorList>
    </citation>
    <scope>NUCLEOTIDE SEQUENCE [LARGE SCALE GENOMIC DNA]</scope>
    <source>
        <strain evidence="2 3">DSM 12992</strain>
    </source>
</reference>
<evidence type="ECO:0000256" key="1">
    <source>
        <dbReference type="SAM" id="Phobius"/>
    </source>
</evidence>
<evidence type="ECO:0000313" key="2">
    <source>
        <dbReference type="EMBL" id="SFD38752.1"/>
    </source>
</evidence>
<proteinExistence type="predicted"/>
<accession>A0A1I1RXH1</accession>
<gene>
    <name evidence="2" type="ORF">SAMN05421842_1404</name>
</gene>
<organism evidence="2 3">
    <name type="scientific">Clostridium uliginosum</name>
    <dbReference type="NCBI Taxonomy" id="119641"/>
    <lineage>
        <taxon>Bacteria</taxon>
        <taxon>Bacillati</taxon>
        <taxon>Bacillota</taxon>
        <taxon>Clostridia</taxon>
        <taxon>Eubacteriales</taxon>
        <taxon>Clostridiaceae</taxon>
        <taxon>Clostridium</taxon>
    </lineage>
</organism>
<dbReference type="Proteomes" id="UP000199263">
    <property type="component" value="Unassembled WGS sequence"/>
</dbReference>
<sequence>MVISIKHIIVGALLLVYGMIFVKRMRVYYTKGKVIKGIVKDVKFNGKVYFPVVEYYNKDISEKSVTFESSMGDSSFNYEIGSTIELLYYKDKNKSKLFIKSRINNFYFEIICILVGIICIIYGFVQW</sequence>
<protein>
    <recommendedName>
        <fullName evidence="4">DUF3592 domain-containing protein</fullName>
    </recommendedName>
</protein>
<evidence type="ECO:0000313" key="3">
    <source>
        <dbReference type="Proteomes" id="UP000199263"/>
    </source>
</evidence>
<keyword evidence="3" id="KW-1185">Reference proteome</keyword>
<dbReference type="EMBL" id="FOMG01000040">
    <property type="protein sequence ID" value="SFD38752.1"/>
    <property type="molecule type" value="Genomic_DNA"/>
</dbReference>
<dbReference type="AlphaFoldDB" id="A0A1I1RXH1"/>